<evidence type="ECO:0000313" key="3">
    <source>
        <dbReference type="Proteomes" id="UP000030764"/>
    </source>
</evidence>
<name>A0A085NQ75_9BILA</name>
<dbReference type="AlphaFoldDB" id="A0A085NQ75"/>
<evidence type="ECO:0000313" key="1">
    <source>
        <dbReference type="EMBL" id="KFD53828.1"/>
    </source>
</evidence>
<evidence type="ECO:0000313" key="2">
    <source>
        <dbReference type="EMBL" id="KFD71621.1"/>
    </source>
</evidence>
<proteinExistence type="predicted"/>
<dbReference type="Proteomes" id="UP000030764">
    <property type="component" value="Unassembled WGS sequence"/>
</dbReference>
<sequence length="86" mass="9425">MKQKKMSVANKEEQKADYEVEVVAPNAATGVRILRKGLTYAQSSTYFGIVRIQDFSNGGAGSVLRYLWPAFISHAVLPLLPHSTTA</sequence>
<dbReference type="Proteomes" id="UP000030758">
    <property type="component" value="Unassembled WGS sequence"/>
</dbReference>
<dbReference type="EMBL" id="KL363213">
    <property type="protein sequence ID" value="KFD53828.1"/>
    <property type="molecule type" value="Genomic_DNA"/>
</dbReference>
<reference evidence="2 3" key="1">
    <citation type="journal article" date="2014" name="Nat. Genet.">
        <title>Genome and transcriptome of the porcine whipworm Trichuris suis.</title>
        <authorList>
            <person name="Jex A.R."/>
            <person name="Nejsum P."/>
            <person name="Schwarz E.M."/>
            <person name="Hu L."/>
            <person name="Young N.D."/>
            <person name="Hall R.S."/>
            <person name="Korhonen P.K."/>
            <person name="Liao S."/>
            <person name="Thamsborg S."/>
            <person name="Xia J."/>
            <person name="Xu P."/>
            <person name="Wang S."/>
            <person name="Scheerlinck J.P."/>
            <person name="Hofmann A."/>
            <person name="Sternberg P.W."/>
            <person name="Wang J."/>
            <person name="Gasser R.B."/>
        </authorList>
    </citation>
    <scope>NUCLEOTIDE SEQUENCE [LARGE SCALE GENOMIC DNA]</scope>
    <source>
        <strain evidence="2">DCEP-RM93F</strain>
        <strain evidence="1">DCEP-RM93M</strain>
    </source>
</reference>
<protein>
    <submittedName>
        <fullName evidence="2">Uncharacterized protein</fullName>
    </submittedName>
</protein>
<gene>
    <name evidence="1" type="ORF">M513_05334</name>
    <name evidence="2" type="ORF">M514_05334</name>
</gene>
<keyword evidence="3" id="KW-1185">Reference proteome</keyword>
<dbReference type="EMBL" id="KL367481">
    <property type="protein sequence ID" value="KFD71621.1"/>
    <property type="molecule type" value="Genomic_DNA"/>
</dbReference>
<organism evidence="2">
    <name type="scientific">Trichuris suis</name>
    <name type="common">pig whipworm</name>
    <dbReference type="NCBI Taxonomy" id="68888"/>
    <lineage>
        <taxon>Eukaryota</taxon>
        <taxon>Metazoa</taxon>
        <taxon>Ecdysozoa</taxon>
        <taxon>Nematoda</taxon>
        <taxon>Enoplea</taxon>
        <taxon>Dorylaimia</taxon>
        <taxon>Trichinellida</taxon>
        <taxon>Trichuridae</taxon>
        <taxon>Trichuris</taxon>
    </lineage>
</organism>
<accession>A0A085NQ75</accession>